<dbReference type="InterPro" id="IPR049492">
    <property type="entry name" value="BD-FAE-like_dom"/>
</dbReference>
<proteinExistence type="inferred from homology"/>
<dbReference type="SUPFAM" id="SSF53474">
    <property type="entry name" value="alpha/beta-Hydrolases"/>
    <property type="match status" value="1"/>
</dbReference>
<dbReference type="PROSITE" id="PS01174">
    <property type="entry name" value="LIPASE_GDXG_SER"/>
    <property type="match status" value="1"/>
</dbReference>
<dbReference type="InterPro" id="IPR029058">
    <property type="entry name" value="AB_hydrolase_fold"/>
</dbReference>
<accession>A0AAN4KMA7</accession>
<keyword evidence="2 6" id="KW-0378">Hydrolase</keyword>
<organism evidence="6 7">
    <name type="scientific">Bacillus thuringiensis T01-328</name>
    <dbReference type="NCBI Taxonomy" id="1324966"/>
    <lineage>
        <taxon>Bacteria</taxon>
        <taxon>Bacillati</taxon>
        <taxon>Bacillota</taxon>
        <taxon>Bacilli</taxon>
        <taxon>Bacillales</taxon>
        <taxon>Bacillaceae</taxon>
        <taxon>Bacillus</taxon>
        <taxon>Bacillus cereus group</taxon>
    </lineage>
</organism>
<dbReference type="GO" id="GO:0016787">
    <property type="term" value="F:hydrolase activity"/>
    <property type="evidence" value="ECO:0007669"/>
    <property type="project" value="UniProtKB-KW"/>
</dbReference>
<keyword evidence="4" id="KW-1133">Transmembrane helix</keyword>
<evidence type="ECO:0000313" key="6">
    <source>
        <dbReference type="EMBL" id="ERH97636.1"/>
    </source>
</evidence>
<comment type="similarity">
    <text evidence="1">Belongs to the 'GDXG' lipolytic enzyme family.</text>
</comment>
<evidence type="ECO:0000256" key="2">
    <source>
        <dbReference type="ARBA" id="ARBA00022801"/>
    </source>
</evidence>
<dbReference type="InterPro" id="IPR033140">
    <property type="entry name" value="Lipase_GDXG_put_SER_AS"/>
</dbReference>
<feature type="transmembrane region" description="Helical" evidence="4">
    <location>
        <begin position="12"/>
        <end position="37"/>
    </location>
</feature>
<evidence type="ECO:0000256" key="3">
    <source>
        <dbReference type="PROSITE-ProRule" id="PRU10038"/>
    </source>
</evidence>
<keyword evidence="4" id="KW-0812">Transmembrane</keyword>
<dbReference type="PANTHER" id="PTHR48081:SF6">
    <property type="entry name" value="PEPTIDASE S9 PROLYL OLIGOPEPTIDASE CATALYTIC DOMAIN-CONTAINING PROTEIN"/>
    <property type="match status" value="1"/>
</dbReference>
<evidence type="ECO:0000259" key="5">
    <source>
        <dbReference type="Pfam" id="PF20434"/>
    </source>
</evidence>
<evidence type="ECO:0000256" key="4">
    <source>
        <dbReference type="SAM" id="Phobius"/>
    </source>
</evidence>
<comment type="caution">
    <text evidence="6">The sequence shown here is derived from an EMBL/GenBank/DDBJ whole genome shotgun (WGS) entry which is preliminary data.</text>
</comment>
<dbReference type="Gene3D" id="3.40.50.1820">
    <property type="entry name" value="alpha/beta hydrolase"/>
    <property type="match status" value="1"/>
</dbReference>
<dbReference type="PANTHER" id="PTHR48081">
    <property type="entry name" value="AB HYDROLASE SUPERFAMILY PROTEIN C4A8.06C"/>
    <property type="match status" value="1"/>
</dbReference>
<reference evidence="6 7" key="1">
    <citation type="journal article" date="2013" name="Genome Announc.">
        <title>Draft Genome Sequence of Bacillus thuringiensis var. thuringiensis Strain T01-328, a Brazilian Isolate That Produces a Soluble Pesticide Protein, Cry1Ia.</title>
        <authorList>
            <person name="Varani A.M."/>
            <person name="Lemos M.V."/>
            <person name="Fernandes C.C."/>
            <person name="Lemos E.G."/>
            <person name="Alves E.C."/>
            <person name="Desiderio J.A."/>
        </authorList>
    </citation>
    <scope>NUCLEOTIDE SEQUENCE [LARGE SCALE GENOMIC DNA]</scope>
    <source>
        <strain evidence="6 7">T01-328</strain>
    </source>
</reference>
<feature type="domain" description="BD-FAE-like" evidence="5">
    <location>
        <begin position="85"/>
        <end position="280"/>
    </location>
</feature>
<protein>
    <submittedName>
        <fullName evidence="6">Acetyl esterase</fullName>
        <ecNumber evidence="6">3.1.1.-</ecNumber>
    </submittedName>
</protein>
<name>A0AAN4KMA7_BACTU</name>
<dbReference type="Pfam" id="PF20434">
    <property type="entry name" value="BD-FAE"/>
    <property type="match status" value="1"/>
</dbReference>
<evidence type="ECO:0000256" key="1">
    <source>
        <dbReference type="ARBA" id="ARBA00010515"/>
    </source>
</evidence>
<evidence type="ECO:0000313" key="7">
    <source>
        <dbReference type="Proteomes" id="UP000013487"/>
    </source>
</evidence>
<feature type="active site" evidence="3">
    <location>
        <position position="177"/>
    </location>
</feature>
<dbReference type="SMR" id="A0AAN4KMA7"/>
<dbReference type="EC" id="3.1.1.-" evidence="6"/>
<dbReference type="EMBL" id="ARXZ02000027">
    <property type="protein sequence ID" value="ERH97636.1"/>
    <property type="molecule type" value="Genomic_DNA"/>
</dbReference>
<dbReference type="AlphaFoldDB" id="A0AAN4KMA7"/>
<sequence>MMKIKIQKPKIAVKKGILISLLILLIFILSGIGYWFLSPTPRIFLIKKAFEKGLTFQSDNYNNARKETNIIKDINYNSKFPDGTLDIISPKNSTEETPIIFWVHGGGFVGGDKSSLIGYAVELASHGYTVLNINYALAPKEIYPTPVLQLGEAYKFIKKNKEKYALNLDHVYFAGDSAGAQIAGQFVNIQTSSEYAQLTKIKATVNPSTIKGILLFCGPYDVSALAKMETTKAIQDFMSTIGWAYLGKKEWERLPEAKIASILNYVTKDYPPAFITDGNSKSFEGQGKALVSALQSKGVHVDSLFFDKDVAGEITHDYQLNMNTPAGHEAFEKTLEFLNKNK</sequence>
<gene>
    <name evidence="6" type="ORF">BTCBT_006224</name>
</gene>
<keyword evidence="4" id="KW-0472">Membrane</keyword>
<dbReference type="Proteomes" id="UP000013487">
    <property type="component" value="Unassembled WGS sequence"/>
</dbReference>
<dbReference type="InterPro" id="IPR050300">
    <property type="entry name" value="GDXG_lipolytic_enzyme"/>
</dbReference>